<feature type="compositionally biased region" description="Basic and acidic residues" evidence="1">
    <location>
        <begin position="162"/>
        <end position="175"/>
    </location>
</feature>
<organism evidence="3 4">
    <name type="scientific">Micromonospora haikouensis</name>
    <dbReference type="NCBI Taxonomy" id="686309"/>
    <lineage>
        <taxon>Bacteria</taxon>
        <taxon>Bacillati</taxon>
        <taxon>Actinomycetota</taxon>
        <taxon>Actinomycetes</taxon>
        <taxon>Micromonosporales</taxon>
        <taxon>Micromonosporaceae</taxon>
        <taxon>Micromonospora</taxon>
    </lineage>
</organism>
<sequence length="596" mass="64913">MRHRDWGRGEGSPREWQASRPWDASGDQPPVDPPSSAVERYRTPSRRRAARRGQQEPVETYLPRWALDSGVERADGGGRHAAPDDDDDDVRPRSGSGWRTTETTTSWRRVSETTWRDVPAIEAAPERERPGGWRDVPAIGAAPERERPGGWRDVPAIGAAPEPERPGGWRDEASRNEGYVGSRRADEDDPVSGAARAARPRRSSSRRPQVVWSGLEDVGTATGADATEGEGRRTRRSRRAGADSWSARPAVDPWERGSADAPETSGEAPSYQPAVDPWDASGVHAWDRSAVESRWESPDGAARWDQTGEIGDIGRWDRTGETGRWEETGDVGRWDQTGEIGRWDRAGETGRRERSTTETGQWGRVDDGQRWDRAVEPRSGDGSIEGWSWPEHVEGFWSGTRLAGDDPRWMDAPASAPRSPVVPYTAPRPRSAPRRRAEPARRRGEPVGGARTVDVPSRRRAESAPARSWSRRLEDDLLDPDPGGPFRPLVYTAACYLLPAVLVFVWLLTLDGQVPAGCVTDISGGGCDSPRSHALGSLVNGAPRFGLALASSLLVALLLRRVGTTWRSATVALAAAVVGGGLSTVMISAVTGQPIG</sequence>
<feature type="region of interest" description="Disordered" evidence="1">
    <location>
        <begin position="407"/>
        <end position="467"/>
    </location>
</feature>
<feature type="region of interest" description="Disordered" evidence="1">
    <location>
        <begin position="1"/>
        <end position="389"/>
    </location>
</feature>
<dbReference type="AlphaFoldDB" id="A0A1C4UFH7"/>
<feature type="compositionally biased region" description="Basic and acidic residues" evidence="1">
    <location>
        <begin position="285"/>
        <end position="297"/>
    </location>
</feature>
<feature type="compositionally biased region" description="Basic and acidic residues" evidence="1">
    <location>
        <begin position="312"/>
        <end position="333"/>
    </location>
</feature>
<evidence type="ECO:0000256" key="1">
    <source>
        <dbReference type="SAM" id="MobiDB-lite"/>
    </source>
</evidence>
<feature type="compositionally biased region" description="Low complexity" evidence="1">
    <location>
        <begin position="93"/>
        <end position="108"/>
    </location>
</feature>
<feature type="transmembrane region" description="Helical" evidence="2">
    <location>
        <begin position="489"/>
        <end position="508"/>
    </location>
</feature>
<evidence type="ECO:0000313" key="3">
    <source>
        <dbReference type="EMBL" id="SCE70423.1"/>
    </source>
</evidence>
<proteinExistence type="predicted"/>
<keyword evidence="2" id="KW-0472">Membrane</keyword>
<protein>
    <submittedName>
        <fullName evidence="3">Uncharacterized protein</fullName>
    </submittedName>
</protein>
<dbReference type="RefSeq" id="WP_091275936.1">
    <property type="nucleotide sequence ID" value="NZ_FMCW01000003.1"/>
</dbReference>
<name>A0A1C4UFH7_9ACTN</name>
<feature type="compositionally biased region" description="Basic and acidic residues" evidence="1">
    <location>
        <begin position="1"/>
        <end position="13"/>
    </location>
</feature>
<feature type="compositionally biased region" description="Low complexity" evidence="1">
    <location>
        <begin position="412"/>
        <end position="429"/>
    </location>
</feature>
<evidence type="ECO:0000256" key="2">
    <source>
        <dbReference type="SAM" id="Phobius"/>
    </source>
</evidence>
<dbReference type="Proteomes" id="UP000199375">
    <property type="component" value="Unassembled WGS sequence"/>
</dbReference>
<evidence type="ECO:0000313" key="4">
    <source>
        <dbReference type="Proteomes" id="UP000199375"/>
    </source>
</evidence>
<feature type="compositionally biased region" description="Basic and acidic residues" evidence="1">
    <location>
        <begin position="341"/>
        <end position="356"/>
    </location>
</feature>
<feature type="compositionally biased region" description="Basic and acidic residues" evidence="1">
    <location>
        <begin position="435"/>
        <end position="445"/>
    </location>
</feature>
<feature type="transmembrane region" description="Helical" evidence="2">
    <location>
        <begin position="571"/>
        <end position="590"/>
    </location>
</feature>
<reference evidence="3 4" key="1">
    <citation type="submission" date="2016-06" db="EMBL/GenBank/DDBJ databases">
        <authorList>
            <person name="Kjaerup R.B."/>
            <person name="Dalgaard T.S."/>
            <person name="Juul-Madsen H.R."/>
        </authorList>
    </citation>
    <scope>NUCLEOTIDE SEQUENCE [LARGE SCALE GENOMIC DNA]</scope>
    <source>
        <strain evidence="3 4">DSM 45626</strain>
    </source>
</reference>
<accession>A0A1C4UFH7</accession>
<feature type="compositionally biased region" description="Basic and acidic residues" evidence="1">
    <location>
        <begin position="364"/>
        <end position="379"/>
    </location>
</feature>
<keyword evidence="2" id="KW-0812">Transmembrane</keyword>
<dbReference type="EMBL" id="FMCW01000003">
    <property type="protein sequence ID" value="SCE70423.1"/>
    <property type="molecule type" value="Genomic_DNA"/>
</dbReference>
<keyword evidence="2" id="KW-1133">Transmembrane helix</keyword>
<gene>
    <name evidence="3" type="ORF">GA0070558_103152</name>
</gene>
<feature type="compositionally biased region" description="Basic and acidic residues" evidence="1">
    <location>
        <begin position="70"/>
        <end position="83"/>
    </location>
</feature>